<comment type="caution">
    <text evidence="1">The sequence shown here is derived from an EMBL/GenBank/DDBJ whole genome shotgun (WGS) entry which is preliminary data.</text>
</comment>
<gene>
    <name evidence="1" type="ORF">NBRC116591_39490</name>
</gene>
<protein>
    <submittedName>
        <fullName evidence="1">Uncharacterized protein</fullName>
    </submittedName>
</protein>
<dbReference type="EMBL" id="BAABWN010000019">
    <property type="protein sequence ID" value="GAA6170136.1"/>
    <property type="molecule type" value="Genomic_DNA"/>
</dbReference>
<keyword evidence="2" id="KW-1185">Reference proteome</keyword>
<evidence type="ECO:0000313" key="1">
    <source>
        <dbReference type="EMBL" id="GAA6170136.1"/>
    </source>
</evidence>
<name>A0ABQ0AEQ8_9GAMM</name>
<evidence type="ECO:0000313" key="2">
    <source>
        <dbReference type="Proteomes" id="UP001465153"/>
    </source>
</evidence>
<sequence length="169" mass="18613">MLLRIFTFVIAVFLSSSVLSERLTIPELKPVDVYQNLTKLGFSKSGPKKSSSAIPEAFAFYSWELSMKNGEGSYDVEIFSDSGSDVYKIDATLIQSRALKPNKASPEMLEFLSYLCTLPYGGANIQTAKSWLEKNININKATTDIGGVSFTVYSPSGAVRMLTIEKKQS</sequence>
<proteinExistence type="predicted"/>
<reference evidence="1 2" key="1">
    <citation type="submission" date="2024-04" db="EMBL/GenBank/DDBJ databases">
        <title>Draft genome sequence of Sessilibacter corallicola NBRC 116591.</title>
        <authorList>
            <person name="Miyakawa T."/>
            <person name="Kusuya Y."/>
            <person name="Miura T."/>
        </authorList>
    </citation>
    <scope>NUCLEOTIDE SEQUENCE [LARGE SCALE GENOMIC DNA]</scope>
    <source>
        <strain evidence="1 2">KU-00831-HH</strain>
    </source>
</reference>
<accession>A0ABQ0AEQ8</accession>
<dbReference type="Proteomes" id="UP001465153">
    <property type="component" value="Unassembled WGS sequence"/>
</dbReference>
<organism evidence="1 2">
    <name type="scientific">Sessilibacter corallicola</name>
    <dbReference type="NCBI Taxonomy" id="2904075"/>
    <lineage>
        <taxon>Bacteria</taxon>
        <taxon>Pseudomonadati</taxon>
        <taxon>Pseudomonadota</taxon>
        <taxon>Gammaproteobacteria</taxon>
        <taxon>Cellvibrionales</taxon>
        <taxon>Cellvibrionaceae</taxon>
        <taxon>Sessilibacter</taxon>
    </lineage>
</organism>